<dbReference type="OrthoDB" id="9909727at2759"/>
<dbReference type="CDD" id="cd00229">
    <property type="entry name" value="SGNH_hydrolase"/>
    <property type="match status" value="1"/>
</dbReference>
<dbReference type="Gene3D" id="3.40.50.1110">
    <property type="entry name" value="SGNH hydrolase"/>
    <property type="match status" value="1"/>
</dbReference>
<sequence>MKCSAHLQYWSQITAPSLFFDMADDRVPRVWIVGSSIIRRLYAHIHEQGLDRRLGLRCRITLEGRGGRLWEQLLPVLRSLRTKAPAPDILVIHLGGNSVCRECRNRLDFLREMKTDLAEVLRLLPRTRLLFSSILPQLNWRGQIARSAYGIERSRQWLNRAVAGFLAERQMRCVRHSNIDLSHLSRDGVHLSPEGNELLLSNLREALQVCDDDDAAAIQEAITSFVLNIFVVSKVRDGGLEKKAGIAIEGAEVLFGIPSVAHACSYLMGLIYALELSYPKKLKYTFEVFQKIFLELEDVNKNMSSKIHDLKLSLLA</sequence>
<name>A0A3N0XHX5_ANAGA</name>
<dbReference type="EMBL" id="RJVU01072737">
    <property type="protein sequence ID" value="ROI31826.1"/>
    <property type="molecule type" value="Genomic_DNA"/>
</dbReference>
<reference evidence="1 2" key="1">
    <citation type="submission" date="2018-10" db="EMBL/GenBank/DDBJ databases">
        <title>Genome assembly for a Yunnan-Guizhou Plateau 3E fish, Anabarilius grahami (Regan), and its evolutionary and genetic applications.</title>
        <authorList>
            <person name="Jiang W."/>
        </authorList>
    </citation>
    <scope>NUCLEOTIDE SEQUENCE [LARGE SCALE GENOMIC DNA]</scope>
    <source>
        <strain evidence="1">AG-KIZ</strain>
        <tissue evidence="1">Muscle</tissue>
    </source>
</reference>
<evidence type="ECO:0000313" key="2">
    <source>
        <dbReference type="Proteomes" id="UP000281406"/>
    </source>
</evidence>
<accession>A0A3N0XHX5</accession>
<evidence type="ECO:0008006" key="3">
    <source>
        <dbReference type="Google" id="ProtNLM"/>
    </source>
</evidence>
<keyword evidence="2" id="KW-1185">Reference proteome</keyword>
<dbReference type="Proteomes" id="UP000281406">
    <property type="component" value="Unassembled WGS sequence"/>
</dbReference>
<proteinExistence type="predicted"/>
<dbReference type="AlphaFoldDB" id="A0A3N0XHX5"/>
<protein>
    <recommendedName>
        <fullName evidence="3">SGNH hydrolase-type esterase domain-containing protein</fullName>
    </recommendedName>
</protein>
<comment type="caution">
    <text evidence="1">The sequence shown here is derived from an EMBL/GenBank/DDBJ whole genome shotgun (WGS) entry which is preliminary data.</text>
</comment>
<evidence type="ECO:0000313" key="1">
    <source>
        <dbReference type="EMBL" id="ROI31826.1"/>
    </source>
</evidence>
<dbReference type="InterPro" id="IPR036514">
    <property type="entry name" value="SGNH_hydro_sf"/>
</dbReference>
<dbReference type="SUPFAM" id="SSF52266">
    <property type="entry name" value="SGNH hydrolase"/>
    <property type="match status" value="1"/>
</dbReference>
<dbReference type="PANTHER" id="PTHR31025:SF25">
    <property type="entry name" value="ZINC FINGER (C2H2)-60"/>
    <property type="match status" value="1"/>
</dbReference>
<gene>
    <name evidence="1" type="ORF">DPX16_0440</name>
</gene>
<organism evidence="1 2">
    <name type="scientific">Anabarilius grahami</name>
    <name type="common">Kanglang fish</name>
    <name type="synonym">Barilius grahami</name>
    <dbReference type="NCBI Taxonomy" id="495550"/>
    <lineage>
        <taxon>Eukaryota</taxon>
        <taxon>Metazoa</taxon>
        <taxon>Chordata</taxon>
        <taxon>Craniata</taxon>
        <taxon>Vertebrata</taxon>
        <taxon>Euteleostomi</taxon>
        <taxon>Actinopterygii</taxon>
        <taxon>Neopterygii</taxon>
        <taxon>Teleostei</taxon>
        <taxon>Ostariophysi</taxon>
        <taxon>Cypriniformes</taxon>
        <taxon>Xenocyprididae</taxon>
        <taxon>Xenocypridinae</taxon>
        <taxon>Xenocypridinae incertae sedis</taxon>
        <taxon>Anabarilius</taxon>
    </lineage>
</organism>
<dbReference type="PANTHER" id="PTHR31025">
    <property type="entry name" value="SI:CH211-196P9.1-RELATED"/>
    <property type="match status" value="1"/>
</dbReference>